<gene>
    <name evidence="1" type="ORF">acsn021_17350</name>
</gene>
<proteinExistence type="predicted"/>
<evidence type="ECO:0000313" key="2">
    <source>
        <dbReference type="Proteomes" id="UP000515561"/>
    </source>
</evidence>
<sequence length="350" mass="41672">MDGMKKYPDFDLRMERSDYNDFNNFYSKLENKKDIFYMYFTAGLLHWVKKSLSFVPESVNVVLIGAGLGEEEKEWICENYEYPYHNFNKWYSDHYVWEVLFLINEYSFGWIDIDCFIFNPDYFKKITQIDKQTGINTLFSYKDVEFGNHISDTFFLFINIDVLHTIWEQIQVSPVASKPDQPDDGSLGLLKVIQEDENEIIKKVMSSDENGYALTPKWNNTMTRLKFYDSTIVYQLTLIALGYEIKNINEFCNEKQSKQAMHIGASSYYRIIDTNKPAFLKQYRMTAIINGLIHQQFVNSLPKEYKLRGRLIRNDFIKTGLNEEERKEFLYRMRDDLNIEHQAFERLINE</sequence>
<evidence type="ECO:0000313" key="1">
    <source>
        <dbReference type="EMBL" id="BCJ94166.1"/>
    </source>
</evidence>
<reference evidence="1 2" key="1">
    <citation type="journal article" date="2016" name="Int. J. Syst. Evol. Microbiol.">
        <title>Descriptions of Anaerotaenia torta gen. nov., sp. nov. and Anaerocolumna cellulosilytica gen. nov., sp. nov. isolated from a methanogenic reactor of cattle waste.</title>
        <authorList>
            <person name="Uek A."/>
            <person name="Ohtaki Y."/>
            <person name="Kaku N."/>
            <person name="Ueki K."/>
        </authorList>
    </citation>
    <scope>NUCLEOTIDE SEQUENCE [LARGE SCALE GENOMIC DNA]</scope>
    <source>
        <strain evidence="1 2">SN021</strain>
    </source>
</reference>
<dbReference type="AlphaFoldDB" id="A0A6S6QWR1"/>
<dbReference type="Proteomes" id="UP000515561">
    <property type="component" value="Chromosome"/>
</dbReference>
<accession>A0A6S6QWR1</accession>
<keyword evidence="2" id="KW-1185">Reference proteome</keyword>
<dbReference type="RefSeq" id="WP_184091363.1">
    <property type="nucleotide sequence ID" value="NZ_AP023367.1"/>
</dbReference>
<organism evidence="1 2">
    <name type="scientific">Anaerocolumna cellulosilytica</name>
    <dbReference type="NCBI Taxonomy" id="433286"/>
    <lineage>
        <taxon>Bacteria</taxon>
        <taxon>Bacillati</taxon>
        <taxon>Bacillota</taxon>
        <taxon>Clostridia</taxon>
        <taxon>Lachnospirales</taxon>
        <taxon>Lachnospiraceae</taxon>
        <taxon>Anaerocolumna</taxon>
    </lineage>
</organism>
<name>A0A6S6QWR1_9FIRM</name>
<protein>
    <submittedName>
        <fullName evidence="1">Uncharacterized protein</fullName>
    </submittedName>
</protein>
<dbReference type="KEGG" id="acel:acsn021_17350"/>
<dbReference type="EMBL" id="AP023367">
    <property type="protein sequence ID" value="BCJ94166.1"/>
    <property type="molecule type" value="Genomic_DNA"/>
</dbReference>